<sequence length="137" mass="15802">MTFLPPDPPNQSPAQRKRKKKKRKFPSQSGFWTMMKRKKAVEEPARVCGPSNKVELDPDLRFGLEKAKRQLESLRQDLTQFRDRLISARGSLDRITTEESETLEGVEVVIMRKEQDILGLEFDIHWATDYAAGSRAN</sequence>
<dbReference type="AlphaFoldDB" id="A0AA39XC11"/>
<feature type="compositionally biased region" description="Pro residues" evidence="1">
    <location>
        <begin position="1"/>
        <end position="11"/>
    </location>
</feature>
<dbReference type="Proteomes" id="UP001174934">
    <property type="component" value="Unassembled WGS sequence"/>
</dbReference>
<name>A0AA39XC11_9PEZI</name>
<evidence type="ECO:0000256" key="1">
    <source>
        <dbReference type="SAM" id="MobiDB-lite"/>
    </source>
</evidence>
<organism evidence="2 3">
    <name type="scientific">Bombardia bombarda</name>
    <dbReference type="NCBI Taxonomy" id="252184"/>
    <lineage>
        <taxon>Eukaryota</taxon>
        <taxon>Fungi</taxon>
        <taxon>Dikarya</taxon>
        <taxon>Ascomycota</taxon>
        <taxon>Pezizomycotina</taxon>
        <taxon>Sordariomycetes</taxon>
        <taxon>Sordariomycetidae</taxon>
        <taxon>Sordariales</taxon>
        <taxon>Lasiosphaeriaceae</taxon>
        <taxon>Bombardia</taxon>
    </lineage>
</organism>
<comment type="caution">
    <text evidence="2">The sequence shown here is derived from an EMBL/GenBank/DDBJ whole genome shotgun (WGS) entry which is preliminary data.</text>
</comment>
<feature type="compositionally biased region" description="Basic residues" evidence="1">
    <location>
        <begin position="15"/>
        <end position="25"/>
    </location>
</feature>
<keyword evidence="3" id="KW-1185">Reference proteome</keyword>
<gene>
    <name evidence="2" type="ORF">B0T17DRAFT_530275</name>
</gene>
<evidence type="ECO:0000313" key="3">
    <source>
        <dbReference type="Proteomes" id="UP001174934"/>
    </source>
</evidence>
<feature type="region of interest" description="Disordered" evidence="1">
    <location>
        <begin position="1"/>
        <end position="29"/>
    </location>
</feature>
<dbReference type="EMBL" id="JAULSR010000002">
    <property type="protein sequence ID" value="KAK0631154.1"/>
    <property type="molecule type" value="Genomic_DNA"/>
</dbReference>
<accession>A0AA39XC11</accession>
<evidence type="ECO:0000313" key="2">
    <source>
        <dbReference type="EMBL" id="KAK0631154.1"/>
    </source>
</evidence>
<protein>
    <submittedName>
        <fullName evidence="2">Uncharacterized protein</fullName>
    </submittedName>
</protein>
<proteinExistence type="predicted"/>
<reference evidence="2" key="1">
    <citation type="submission" date="2023-06" db="EMBL/GenBank/DDBJ databases">
        <title>Genome-scale phylogeny and comparative genomics of the fungal order Sordariales.</title>
        <authorList>
            <consortium name="Lawrence Berkeley National Laboratory"/>
            <person name="Hensen N."/>
            <person name="Bonometti L."/>
            <person name="Westerberg I."/>
            <person name="Brannstrom I.O."/>
            <person name="Guillou S."/>
            <person name="Cros-Aarteil S."/>
            <person name="Calhoun S."/>
            <person name="Haridas S."/>
            <person name="Kuo A."/>
            <person name="Mondo S."/>
            <person name="Pangilinan J."/>
            <person name="Riley R."/>
            <person name="LaButti K."/>
            <person name="Andreopoulos B."/>
            <person name="Lipzen A."/>
            <person name="Chen C."/>
            <person name="Yanf M."/>
            <person name="Daum C."/>
            <person name="Ng V."/>
            <person name="Clum A."/>
            <person name="Steindorff A."/>
            <person name="Ohm R."/>
            <person name="Martin F."/>
            <person name="Silar P."/>
            <person name="Natvig D."/>
            <person name="Lalanne C."/>
            <person name="Gautier V."/>
            <person name="Ament-velasquez S.L."/>
            <person name="Kruys A."/>
            <person name="Hutchinson M.I."/>
            <person name="Powell A.J."/>
            <person name="Barry K."/>
            <person name="Miller A.N."/>
            <person name="Grigoriev I.V."/>
            <person name="Debuchy R."/>
            <person name="Gladieux P."/>
            <person name="Thoren M.H."/>
            <person name="Johannesson H."/>
        </authorList>
    </citation>
    <scope>NUCLEOTIDE SEQUENCE</scope>
    <source>
        <strain evidence="2">SMH3391-2</strain>
    </source>
</reference>